<dbReference type="InterPro" id="IPR001296">
    <property type="entry name" value="Glyco_trans_1"/>
</dbReference>
<dbReference type="GO" id="GO:0009103">
    <property type="term" value="P:lipopolysaccharide biosynthetic process"/>
    <property type="evidence" value="ECO:0007669"/>
    <property type="project" value="TreeGrafter"/>
</dbReference>
<accession>A0A2A4G0T1</accession>
<name>A0A2A4G0T1_9FLAO</name>
<keyword evidence="5" id="KW-1185">Reference proteome</keyword>
<dbReference type="Gene3D" id="3.40.50.2000">
    <property type="entry name" value="Glycogen Phosphorylase B"/>
    <property type="match status" value="2"/>
</dbReference>
<sequence length="412" mass="47021">MTKLLQINVEANFGSTGRIASGIGDLVIDKGWESYIAFGRKHHDCSSQLIPIGNIWEQGMHLLQTRLLDRHGLGSKRGTKNLINWIETHKPDLIHIHNLHGYYLNYKILFEYLEHKDIPIVYTLHDCWILTGHCTHFEAIDCRKWQKECHNCPQKSVYPTSLLKDRSQKNHQDKKKSYTKPKNIHFVTVSKWLTHVFSKSYLAQKPVSTIHNGLDTNQFEPNTDPKWIQGHGLAGKKIILGVASVWEGNKGLSDFVKLSQIIPQDYQVVLIGLSPKQLKNLPASIYGLARTSSINELVKWYSMADVYVNASIEESFGMTTVEAMACGTPVVVYPSTANPELVVEQVGRVAKNLSVEALKEAIDQVMGQPKDQYSTQCRQHVIEKFDKEQRFMDYYSLYLNLLSTDQNERKPK</sequence>
<dbReference type="OrthoDB" id="9768685at2"/>
<evidence type="ECO:0000313" key="4">
    <source>
        <dbReference type="EMBL" id="PCE62599.1"/>
    </source>
</evidence>
<evidence type="ECO:0008006" key="6">
    <source>
        <dbReference type="Google" id="ProtNLM"/>
    </source>
</evidence>
<dbReference type="PANTHER" id="PTHR46401">
    <property type="entry name" value="GLYCOSYLTRANSFERASE WBBK-RELATED"/>
    <property type="match status" value="1"/>
</dbReference>
<dbReference type="Pfam" id="PF00534">
    <property type="entry name" value="Glycos_transf_1"/>
    <property type="match status" value="1"/>
</dbReference>
<dbReference type="Pfam" id="PF13439">
    <property type="entry name" value="Glyco_transf_4"/>
    <property type="match status" value="1"/>
</dbReference>
<evidence type="ECO:0000313" key="5">
    <source>
        <dbReference type="Proteomes" id="UP000219559"/>
    </source>
</evidence>
<organism evidence="4 5">
    <name type="scientific">Sediminicola luteus</name>
    <dbReference type="NCBI Taxonomy" id="319238"/>
    <lineage>
        <taxon>Bacteria</taxon>
        <taxon>Pseudomonadati</taxon>
        <taxon>Bacteroidota</taxon>
        <taxon>Flavobacteriia</taxon>
        <taxon>Flavobacteriales</taxon>
        <taxon>Flavobacteriaceae</taxon>
        <taxon>Sediminicola</taxon>
    </lineage>
</organism>
<dbReference type="EMBL" id="NBWU01000008">
    <property type="protein sequence ID" value="PCE62599.1"/>
    <property type="molecule type" value="Genomic_DNA"/>
</dbReference>
<evidence type="ECO:0000256" key="1">
    <source>
        <dbReference type="ARBA" id="ARBA00022679"/>
    </source>
</evidence>
<evidence type="ECO:0000259" key="3">
    <source>
        <dbReference type="Pfam" id="PF13439"/>
    </source>
</evidence>
<evidence type="ECO:0000259" key="2">
    <source>
        <dbReference type="Pfam" id="PF00534"/>
    </source>
</evidence>
<gene>
    <name evidence="4" type="ORF">B7P33_18375</name>
</gene>
<proteinExistence type="predicted"/>
<dbReference type="SUPFAM" id="SSF53756">
    <property type="entry name" value="UDP-Glycosyltransferase/glycogen phosphorylase"/>
    <property type="match status" value="1"/>
</dbReference>
<dbReference type="Proteomes" id="UP000219559">
    <property type="component" value="Unassembled WGS sequence"/>
</dbReference>
<dbReference type="PANTHER" id="PTHR46401:SF2">
    <property type="entry name" value="GLYCOSYLTRANSFERASE WBBK-RELATED"/>
    <property type="match status" value="1"/>
</dbReference>
<dbReference type="InterPro" id="IPR028098">
    <property type="entry name" value="Glyco_trans_4-like_N"/>
</dbReference>
<dbReference type="GO" id="GO:0016757">
    <property type="term" value="F:glycosyltransferase activity"/>
    <property type="evidence" value="ECO:0007669"/>
    <property type="project" value="InterPro"/>
</dbReference>
<feature type="domain" description="Glycosyltransferase subfamily 4-like N-terminal" evidence="3">
    <location>
        <begin position="69"/>
        <end position="217"/>
    </location>
</feature>
<protein>
    <recommendedName>
        <fullName evidence="6">Glycosyl transferase</fullName>
    </recommendedName>
</protein>
<comment type="caution">
    <text evidence="4">The sequence shown here is derived from an EMBL/GenBank/DDBJ whole genome shotgun (WGS) entry which is preliminary data.</text>
</comment>
<dbReference type="RefSeq" id="WP_097443687.1">
    <property type="nucleotide sequence ID" value="NZ_NBWU01000008.1"/>
</dbReference>
<dbReference type="AlphaFoldDB" id="A0A2A4G0T1"/>
<feature type="domain" description="Glycosyl transferase family 1" evidence="2">
    <location>
        <begin position="225"/>
        <end position="371"/>
    </location>
</feature>
<reference evidence="4 5" key="1">
    <citation type="submission" date="2017-04" db="EMBL/GenBank/DDBJ databases">
        <title>A new member of the family Flavobacteriaceae isolated from ascidians.</title>
        <authorList>
            <person name="Chen L."/>
        </authorList>
    </citation>
    <scope>NUCLEOTIDE SEQUENCE [LARGE SCALE GENOMIC DNA]</scope>
    <source>
        <strain evidence="4 5">HQA918</strain>
    </source>
</reference>
<keyword evidence="1" id="KW-0808">Transferase</keyword>